<protein>
    <recommendedName>
        <fullName evidence="2">Non-specific lipid-transfer protein</fullName>
    </recommendedName>
</protein>
<comment type="similarity">
    <text evidence="1 2">Belongs to the plant LTP family.</text>
</comment>
<dbReference type="PROSITE" id="PS00597">
    <property type="entry name" value="PLANT_LTP"/>
    <property type="match status" value="1"/>
</dbReference>
<dbReference type="GO" id="GO:0006869">
    <property type="term" value="P:lipid transport"/>
    <property type="evidence" value="ECO:0007669"/>
    <property type="project" value="InterPro"/>
</dbReference>
<keyword evidence="2" id="KW-0813">Transport</keyword>
<keyword evidence="6" id="KW-1185">Reference proteome</keyword>
<dbReference type="InterPro" id="IPR016140">
    <property type="entry name" value="Bifunc_inhib/LTP/seed_store"/>
</dbReference>
<evidence type="ECO:0000256" key="2">
    <source>
        <dbReference type="RuleBase" id="RU000628"/>
    </source>
</evidence>
<dbReference type="Pfam" id="PF00234">
    <property type="entry name" value="Tryp_alpha_amyl"/>
    <property type="match status" value="1"/>
</dbReference>
<evidence type="ECO:0000259" key="4">
    <source>
        <dbReference type="SMART" id="SM00499"/>
    </source>
</evidence>
<evidence type="ECO:0000313" key="6">
    <source>
        <dbReference type="Proteomes" id="UP001370490"/>
    </source>
</evidence>
<dbReference type="PRINTS" id="PR00382">
    <property type="entry name" value="LIPIDTRNSFER"/>
</dbReference>
<proteinExistence type="inferred from homology"/>
<dbReference type="PANTHER" id="PTHR33076">
    <property type="entry name" value="NON-SPECIFIC LIPID-TRANSFER PROTEIN 2-RELATED"/>
    <property type="match status" value="1"/>
</dbReference>
<reference evidence="5 6" key="1">
    <citation type="submission" date="2023-12" db="EMBL/GenBank/DDBJ databases">
        <title>A high-quality genome assembly for Dillenia turbinata (Dilleniales).</title>
        <authorList>
            <person name="Chanderbali A."/>
        </authorList>
    </citation>
    <scope>NUCLEOTIDE SEQUENCE [LARGE SCALE GENOMIC DNA]</scope>
    <source>
        <strain evidence="5">LSX21</strain>
        <tissue evidence="5">Leaf</tissue>
    </source>
</reference>
<comment type="caution">
    <text evidence="5">The sequence shown here is derived from an EMBL/GenBank/DDBJ whole genome shotgun (WGS) entry which is preliminary data.</text>
</comment>
<evidence type="ECO:0000256" key="3">
    <source>
        <dbReference type="SAM" id="SignalP"/>
    </source>
</evidence>
<feature type="chain" id="PRO_5042978917" description="Non-specific lipid-transfer protein" evidence="3">
    <location>
        <begin position="25"/>
        <end position="117"/>
    </location>
</feature>
<keyword evidence="2" id="KW-0446">Lipid-binding</keyword>
<accession>A0AAN8VBM0</accession>
<dbReference type="GO" id="GO:0008289">
    <property type="term" value="F:lipid binding"/>
    <property type="evidence" value="ECO:0007669"/>
    <property type="project" value="UniProtKB-KW"/>
</dbReference>
<comment type="function">
    <text evidence="2">Plant non-specific lipid-transfer proteins transfer phospholipids as well as galactolipids across membranes. May play a role in wax or cutin deposition in the cell walls of expanding epidermal cells and certain secretory tissues.</text>
</comment>
<dbReference type="Proteomes" id="UP001370490">
    <property type="component" value="Unassembled WGS sequence"/>
</dbReference>
<keyword evidence="3" id="KW-0732">Signal</keyword>
<dbReference type="SUPFAM" id="SSF47699">
    <property type="entry name" value="Bifunctional inhibitor/lipid-transfer protein/seed storage 2S albumin"/>
    <property type="match status" value="1"/>
</dbReference>
<dbReference type="InterPro" id="IPR000528">
    <property type="entry name" value="Plant_nsLTP"/>
</dbReference>
<feature type="domain" description="Bifunctional inhibitor/plant lipid transfer protein/seed storage helical" evidence="4">
    <location>
        <begin position="28"/>
        <end position="113"/>
    </location>
</feature>
<evidence type="ECO:0000256" key="1">
    <source>
        <dbReference type="ARBA" id="ARBA00009748"/>
    </source>
</evidence>
<gene>
    <name evidence="5" type="ORF">RJ641_001627</name>
</gene>
<dbReference type="SMART" id="SM00499">
    <property type="entry name" value="AAI"/>
    <property type="match status" value="1"/>
</dbReference>
<name>A0AAN8VBM0_9MAGN</name>
<evidence type="ECO:0000313" key="5">
    <source>
        <dbReference type="EMBL" id="KAK6932003.1"/>
    </source>
</evidence>
<feature type="signal peptide" evidence="3">
    <location>
        <begin position="1"/>
        <end position="24"/>
    </location>
</feature>
<dbReference type="InterPro" id="IPR036312">
    <property type="entry name" value="Bifun_inhib/LTP/seed_sf"/>
</dbReference>
<dbReference type="Gene3D" id="1.10.110.10">
    <property type="entry name" value="Plant lipid-transfer and hydrophobic proteins"/>
    <property type="match status" value="1"/>
</dbReference>
<sequence>MKNVSSSLILILSILFVLANLSNGSVTCGTVDMKAAPCVTYATGKAPKPSPQCCTGLQQLAGSAKSLDDKKAICRCLKTGVKSFQGVQDKFLSQIPQVCNIKVGFPVSLNTDCEGIH</sequence>
<organism evidence="5 6">
    <name type="scientific">Dillenia turbinata</name>
    <dbReference type="NCBI Taxonomy" id="194707"/>
    <lineage>
        <taxon>Eukaryota</taxon>
        <taxon>Viridiplantae</taxon>
        <taxon>Streptophyta</taxon>
        <taxon>Embryophyta</taxon>
        <taxon>Tracheophyta</taxon>
        <taxon>Spermatophyta</taxon>
        <taxon>Magnoliopsida</taxon>
        <taxon>eudicotyledons</taxon>
        <taxon>Gunneridae</taxon>
        <taxon>Pentapetalae</taxon>
        <taxon>Dilleniales</taxon>
        <taxon>Dilleniaceae</taxon>
        <taxon>Dillenia</taxon>
    </lineage>
</organism>
<dbReference type="CDD" id="cd01960">
    <property type="entry name" value="nsLTP1"/>
    <property type="match status" value="1"/>
</dbReference>
<dbReference type="AlphaFoldDB" id="A0AAN8VBM0"/>
<dbReference type="EMBL" id="JBAMMX010000010">
    <property type="protein sequence ID" value="KAK6932003.1"/>
    <property type="molecule type" value="Genomic_DNA"/>
</dbReference>